<name>A0A699JD81_TANCI</name>
<gene>
    <name evidence="2" type="ORF">Tci_600577</name>
</gene>
<feature type="region of interest" description="Disordered" evidence="1">
    <location>
        <begin position="1"/>
        <end position="20"/>
    </location>
</feature>
<dbReference type="EMBL" id="BKCJ010398388">
    <property type="protein sequence ID" value="GFA28605.1"/>
    <property type="molecule type" value="Genomic_DNA"/>
</dbReference>
<feature type="compositionally biased region" description="Basic and acidic residues" evidence="1">
    <location>
        <begin position="9"/>
        <end position="18"/>
    </location>
</feature>
<accession>A0A699JD81</accession>
<dbReference type="AlphaFoldDB" id="A0A699JD81"/>
<sequence length="117" mass="13159">MVTAEAQPEEPKEAKVPKQEPQVIQTVIPTTTSITTEVITPITTIIPTEVTPKVLPRADALVLIDYEIDGKMYKITHEELQTYLDKKEQFKKAIKEAELSKPKIMKVVAKMVNEAEV</sequence>
<proteinExistence type="predicted"/>
<evidence type="ECO:0000256" key="1">
    <source>
        <dbReference type="SAM" id="MobiDB-lite"/>
    </source>
</evidence>
<evidence type="ECO:0000313" key="2">
    <source>
        <dbReference type="EMBL" id="GFA28605.1"/>
    </source>
</evidence>
<organism evidence="2">
    <name type="scientific">Tanacetum cinerariifolium</name>
    <name type="common">Dalmatian daisy</name>
    <name type="synonym">Chrysanthemum cinerariifolium</name>
    <dbReference type="NCBI Taxonomy" id="118510"/>
    <lineage>
        <taxon>Eukaryota</taxon>
        <taxon>Viridiplantae</taxon>
        <taxon>Streptophyta</taxon>
        <taxon>Embryophyta</taxon>
        <taxon>Tracheophyta</taxon>
        <taxon>Spermatophyta</taxon>
        <taxon>Magnoliopsida</taxon>
        <taxon>eudicotyledons</taxon>
        <taxon>Gunneridae</taxon>
        <taxon>Pentapetalae</taxon>
        <taxon>asterids</taxon>
        <taxon>campanulids</taxon>
        <taxon>Asterales</taxon>
        <taxon>Asteraceae</taxon>
        <taxon>Asteroideae</taxon>
        <taxon>Anthemideae</taxon>
        <taxon>Anthemidinae</taxon>
        <taxon>Tanacetum</taxon>
    </lineage>
</organism>
<comment type="caution">
    <text evidence="2">The sequence shown here is derived from an EMBL/GenBank/DDBJ whole genome shotgun (WGS) entry which is preliminary data.</text>
</comment>
<protein>
    <submittedName>
        <fullName evidence="2">Uncharacterized protein</fullName>
    </submittedName>
</protein>
<reference evidence="2" key="1">
    <citation type="journal article" date="2019" name="Sci. Rep.">
        <title>Draft genome of Tanacetum cinerariifolium, the natural source of mosquito coil.</title>
        <authorList>
            <person name="Yamashiro T."/>
            <person name="Shiraishi A."/>
            <person name="Satake H."/>
            <person name="Nakayama K."/>
        </authorList>
    </citation>
    <scope>NUCLEOTIDE SEQUENCE</scope>
</reference>